<proteinExistence type="predicted"/>
<dbReference type="AlphaFoldDB" id="A0A5C7HUA8"/>
<dbReference type="PANTHER" id="PTHR33133:SF5">
    <property type="entry name" value="OS08G0107100 PROTEIN"/>
    <property type="match status" value="1"/>
</dbReference>
<evidence type="ECO:0000256" key="1">
    <source>
        <dbReference type="SAM" id="Phobius"/>
    </source>
</evidence>
<feature type="transmembrane region" description="Helical" evidence="1">
    <location>
        <begin position="7"/>
        <end position="25"/>
    </location>
</feature>
<keyword evidence="1" id="KW-0472">Membrane</keyword>
<feature type="transmembrane region" description="Helical" evidence="1">
    <location>
        <begin position="65"/>
        <end position="89"/>
    </location>
</feature>
<name>A0A5C7HUA8_9ROSI</name>
<protein>
    <submittedName>
        <fullName evidence="2">Uncharacterized protein</fullName>
    </submittedName>
</protein>
<keyword evidence="3" id="KW-1185">Reference proteome</keyword>
<dbReference type="OrthoDB" id="1908649at2759"/>
<keyword evidence="1" id="KW-1133">Transmembrane helix</keyword>
<dbReference type="Proteomes" id="UP000323000">
    <property type="component" value="Chromosome 6"/>
</dbReference>
<accession>A0A5C7HUA8</accession>
<organism evidence="2 3">
    <name type="scientific">Acer yangbiense</name>
    <dbReference type="NCBI Taxonomy" id="1000413"/>
    <lineage>
        <taxon>Eukaryota</taxon>
        <taxon>Viridiplantae</taxon>
        <taxon>Streptophyta</taxon>
        <taxon>Embryophyta</taxon>
        <taxon>Tracheophyta</taxon>
        <taxon>Spermatophyta</taxon>
        <taxon>Magnoliopsida</taxon>
        <taxon>eudicotyledons</taxon>
        <taxon>Gunneridae</taxon>
        <taxon>Pentapetalae</taxon>
        <taxon>rosids</taxon>
        <taxon>malvids</taxon>
        <taxon>Sapindales</taxon>
        <taxon>Sapindaceae</taxon>
        <taxon>Hippocastanoideae</taxon>
        <taxon>Acereae</taxon>
        <taxon>Acer</taxon>
    </lineage>
</organism>
<dbReference type="EMBL" id="VAHF01000006">
    <property type="protein sequence ID" value="TXG60384.1"/>
    <property type="molecule type" value="Genomic_DNA"/>
</dbReference>
<comment type="caution">
    <text evidence="2">The sequence shown here is derived from an EMBL/GenBank/DDBJ whole genome shotgun (WGS) entry which is preliminary data.</text>
</comment>
<evidence type="ECO:0000313" key="2">
    <source>
        <dbReference type="EMBL" id="TXG60384.1"/>
    </source>
</evidence>
<gene>
    <name evidence="2" type="ORF">EZV62_014957</name>
</gene>
<evidence type="ECO:0000313" key="3">
    <source>
        <dbReference type="Proteomes" id="UP000323000"/>
    </source>
</evidence>
<reference evidence="3" key="1">
    <citation type="journal article" date="2019" name="Gigascience">
        <title>De novo genome assembly of the endangered Acer yangbiense, a plant species with extremely small populations endemic to Yunnan Province, China.</title>
        <authorList>
            <person name="Yang J."/>
            <person name="Wariss H.M."/>
            <person name="Tao L."/>
            <person name="Zhang R."/>
            <person name="Yun Q."/>
            <person name="Hollingsworth P."/>
            <person name="Dao Z."/>
            <person name="Luo G."/>
            <person name="Guo H."/>
            <person name="Ma Y."/>
            <person name="Sun W."/>
        </authorList>
    </citation>
    <scope>NUCLEOTIDE SEQUENCE [LARGE SCALE GENOMIC DNA]</scope>
    <source>
        <strain evidence="3">cv. Malutang</strain>
    </source>
</reference>
<keyword evidence="1" id="KW-0812">Transmembrane</keyword>
<sequence length="120" mass="13501">MEIFTYITLTLILPLSIFYLVQIEISDLISSKVSNTPSNTTTATTIHRPLSTDWILLTLFKSVGFFFYLTFYLFSTAAIVYTIACIYTAKQTTYKKVMSVIPRVWKKVSSSLTGAASPSF</sequence>
<dbReference type="PANTHER" id="PTHR33133">
    <property type="entry name" value="OS08G0107100 PROTEIN-RELATED"/>
    <property type="match status" value="1"/>
</dbReference>